<reference evidence="1" key="1">
    <citation type="submission" date="2014-09" db="EMBL/GenBank/DDBJ databases">
        <authorList>
            <person name="Magalhaes I.L.F."/>
            <person name="Oliveira U."/>
            <person name="Santos F.R."/>
            <person name="Vidigal T.H.D.A."/>
            <person name="Brescovit A.D."/>
            <person name="Santos A.J."/>
        </authorList>
    </citation>
    <scope>NUCLEOTIDE SEQUENCE</scope>
    <source>
        <tissue evidence="1">Shoot tissue taken approximately 20 cm above the soil surface</tissue>
    </source>
</reference>
<evidence type="ECO:0000313" key="1">
    <source>
        <dbReference type="EMBL" id="JAD30118.1"/>
    </source>
</evidence>
<accession>A0A0A8YXK9</accession>
<sequence length="20" mass="2287">MSSCLYSSVVAKLLDWVAWQ</sequence>
<name>A0A0A8YXK9_ARUDO</name>
<reference evidence="1" key="2">
    <citation type="journal article" date="2015" name="Data Brief">
        <title>Shoot transcriptome of the giant reed, Arundo donax.</title>
        <authorList>
            <person name="Barrero R.A."/>
            <person name="Guerrero F.D."/>
            <person name="Moolhuijzen P."/>
            <person name="Goolsby J.A."/>
            <person name="Tidwell J."/>
            <person name="Bellgard S.E."/>
            <person name="Bellgard M.I."/>
        </authorList>
    </citation>
    <scope>NUCLEOTIDE SEQUENCE</scope>
    <source>
        <tissue evidence="1">Shoot tissue taken approximately 20 cm above the soil surface</tissue>
    </source>
</reference>
<dbReference type="EMBL" id="GBRH01267777">
    <property type="protein sequence ID" value="JAD30118.1"/>
    <property type="molecule type" value="Transcribed_RNA"/>
</dbReference>
<dbReference type="AlphaFoldDB" id="A0A0A8YXK9"/>
<proteinExistence type="predicted"/>
<organism evidence="1">
    <name type="scientific">Arundo donax</name>
    <name type="common">Giant reed</name>
    <name type="synonym">Donax arundinaceus</name>
    <dbReference type="NCBI Taxonomy" id="35708"/>
    <lineage>
        <taxon>Eukaryota</taxon>
        <taxon>Viridiplantae</taxon>
        <taxon>Streptophyta</taxon>
        <taxon>Embryophyta</taxon>
        <taxon>Tracheophyta</taxon>
        <taxon>Spermatophyta</taxon>
        <taxon>Magnoliopsida</taxon>
        <taxon>Liliopsida</taxon>
        <taxon>Poales</taxon>
        <taxon>Poaceae</taxon>
        <taxon>PACMAD clade</taxon>
        <taxon>Arundinoideae</taxon>
        <taxon>Arundineae</taxon>
        <taxon>Arundo</taxon>
    </lineage>
</organism>
<protein>
    <submittedName>
        <fullName evidence="1">Uncharacterized protein</fullName>
    </submittedName>
</protein>